<dbReference type="SUPFAM" id="SSF143100">
    <property type="entry name" value="TTHA1013/TTHA0281-like"/>
    <property type="match status" value="1"/>
</dbReference>
<proteinExistence type="predicted"/>
<dbReference type="GeneID" id="5561759"/>
<evidence type="ECO:0000313" key="1">
    <source>
        <dbReference type="EMBL" id="ABU82295.1"/>
    </source>
</evidence>
<reference evidence="1 2" key="1">
    <citation type="journal article" date="2008" name="Genome Biol.">
        <title>A genomic analysis of the archaeal system Ignicoccus hospitalis-Nanoarchaeum equitans.</title>
        <authorList>
            <person name="Podar M."/>
            <person name="Anderson I."/>
            <person name="Makarova K.S."/>
            <person name="Elkins J.G."/>
            <person name="Ivanova N."/>
            <person name="Wall M.A."/>
            <person name="Lykidis A."/>
            <person name="Mavromatis K."/>
            <person name="Sun H."/>
            <person name="Hudson M.E."/>
            <person name="Chen W."/>
            <person name="Deciu C."/>
            <person name="Hutchison D."/>
            <person name="Eads J.R."/>
            <person name="Anderson A."/>
            <person name="Fernandes F."/>
            <person name="Szeto E."/>
            <person name="Lapidus A."/>
            <person name="Kyrpides N.C."/>
            <person name="Saier M.H.Jr."/>
            <person name="Richardson P.M."/>
            <person name="Rachel R."/>
            <person name="Huber H."/>
            <person name="Eisen J.A."/>
            <person name="Koonin E.V."/>
            <person name="Keller M."/>
            <person name="Stetter K.O."/>
        </authorList>
    </citation>
    <scope>NUCLEOTIDE SEQUENCE [LARGE SCALE GENOMIC DNA]</scope>
    <source>
        <strain evidence="2">KIN4/I / DSM 18386 / JCM 14125</strain>
    </source>
</reference>
<organism evidence="1 2">
    <name type="scientific">Ignicoccus hospitalis (strain KIN4/I / DSM 18386 / JCM 14125)</name>
    <dbReference type="NCBI Taxonomy" id="453591"/>
    <lineage>
        <taxon>Archaea</taxon>
        <taxon>Thermoproteota</taxon>
        <taxon>Thermoprotei</taxon>
        <taxon>Desulfurococcales</taxon>
        <taxon>Desulfurococcaceae</taxon>
        <taxon>Ignicoccus</taxon>
    </lineage>
</organism>
<dbReference type="EMBL" id="CP000816">
    <property type="protein sequence ID" value="ABU82295.1"/>
    <property type="molecule type" value="Genomic_DNA"/>
</dbReference>
<evidence type="ECO:0008006" key="3">
    <source>
        <dbReference type="Google" id="ProtNLM"/>
    </source>
</evidence>
<dbReference type="AlphaFoldDB" id="A8ABJ3"/>
<evidence type="ECO:0000313" key="2">
    <source>
        <dbReference type="Proteomes" id="UP000000262"/>
    </source>
</evidence>
<dbReference type="HOGENOM" id="CLU_2597653_0_0_2"/>
<dbReference type="KEGG" id="iho:Igni_1118"/>
<dbReference type="RefSeq" id="WP_012123259.1">
    <property type="nucleotide sequence ID" value="NC_009776.1"/>
</dbReference>
<gene>
    <name evidence="1" type="ordered locus">Igni_1118</name>
</gene>
<protein>
    <recommendedName>
        <fullName evidence="3">HicB-like antitoxin of toxin-antitoxin system domain-containing protein</fullName>
    </recommendedName>
</protein>
<dbReference type="STRING" id="453591.Igni_1118"/>
<dbReference type="InterPro" id="IPR035069">
    <property type="entry name" value="TTHA1013/TTHA0281-like"/>
</dbReference>
<keyword evidence="2" id="KW-1185">Reference proteome</keyword>
<dbReference type="Proteomes" id="UP000000262">
    <property type="component" value="Chromosome"/>
</dbReference>
<dbReference type="eggNOG" id="arCOG02411">
    <property type="taxonomic scope" value="Archaea"/>
</dbReference>
<name>A8ABJ3_IGNH4</name>
<sequence>MAKVKVGVVIYKEKDESGEYYIAVEPLSGAQVQGDSVEEVLEKIKDEIKKMSSAWCESELREAVDARLIELELEEAAAE</sequence>
<accession>A8ABJ3</accession>
<dbReference type="OrthoDB" id="21367at2157"/>